<comment type="caution">
    <text evidence="1">The sequence shown here is derived from an EMBL/GenBank/DDBJ whole genome shotgun (WGS) entry which is preliminary data.</text>
</comment>
<dbReference type="OrthoDB" id="7064156at2"/>
<dbReference type="AlphaFoldDB" id="A0A3N7HX62"/>
<reference evidence="1 2" key="1">
    <citation type="submission" date="2018-08" db="EMBL/GenBank/DDBJ databases">
        <authorList>
            <person name="Khan S.A."/>
            <person name="Jeon C.O."/>
            <person name="Chun B.H."/>
            <person name="Jeong S.E."/>
        </authorList>
    </citation>
    <scope>NUCLEOTIDE SEQUENCE [LARGE SCALE GENOMIC DNA]</scope>
    <source>
        <strain evidence="1 2">S-16</strain>
    </source>
</reference>
<name>A0A3N7HX62_9BURK</name>
<evidence type="ECO:0000313" key="2">
    <source>
        <dbReference type="Proteomes" id="UP000267464"/>
    </source>
</evidence>
<organism evidence="1 2">
    <name type="scientific">Piscinibacter terrae</name>
    <dbReference type="NCBI Taxonomy" id="2496871"/>
    <lineage>
        <taxon>Bacteria</taxon>
        <taxon>Pseudomonadati</taxon>
        <taxon>Pseudomonadota</taxon>
        <taxon>Betaproteobacteria</taxon>
        <taxon>Burkholderiales</taxon>
        <taxon>Sphaerotilaceae</taxon>
        <taxon>Piscinibacter</taxon>
    </lineage>
</organism>
<reference evidence="1 2" key="2">
    <citation type="submission" date="2018-12" db="EMBL/GenBank/DDBJ databases">
        <title>Rhizobacter gummiphilus sp. nov., a rubber-degrading bacterium isolated from the soil of a botanical garden in Japan.</title>
        <authorList>
            <person name="Shunsuke S.S."/>
        </authorList>
    </citation>
    <scope>NUCLEOTIDE SEQUENCE [LARGE SCALE GENOMIC DNA]</scope>
    <source>
        <strain evidence="1 2">S-16</strain>
    </source>
</reference>
<sequence>MQKSDEPTAFGVFKPVGHVVMAFPPDANVSRAEEALRRDGLTASEVLHYAPQEILAQAESQLAHAGALSSLGQEQNLVKAHRALAERGYHFLIVHAQDDKLARKVAQTGQRFGAVRAQKYGRFVIEELIDLPDEVQHAESASRGLDSQGVAGEG</sequence>
<evidence type="ECO:0000313" key="1">
    <source>
        <dbReference type="EMBL" id="RQP26483.1"/>
    </source>
</evidence>
<protein>
    <submittedName>
        <fullName evidence="1">Uncharacterized protein</fullName>
    </submittedName>
</protein>
<dbReference type="EMBL" id="QUSW01000001">
    <property type="protein sequence ID" value="RQP26483.1"/>
    <property type="molecule type" value="Genomic_DNA"/>
</dbReference>
<accession>A0A3N7HX62</accession>
<proteinExistence type="predicted"/>
<dbReference type="Proteomes" id="UP000267464">
    <property type="component" value="Unassembled WGS sequence"/>
</dbReference>
<gene>
    <name evidence="1" type="ORF">DZC73_05605</name>
</gene>
<keyword evidence="2" id="KW-1185">Reference proteome</keyword>
<dbReference type="RefSeq" id="WP_124539169.1">
    <property type="nucleotide sequence ID" value="NZ_QUSW01000001.1"/>
</dbReference>